<feature type="region of interest" description="Disordered" evidence="1">
    <location>
        <begin position="1"/>
        <end position="75"/>
    </location>
</feature>
<feature type="compositionally biased region" description="Polar residues" evidence="1">
    <location>
        <begin position="1"/>
        <end position="11"/>
    </location>
</feature>
<feature type="compositionally biased region" description="Polar residues" evidence="1">
    <location>
        <begin position="321"/>
        <end position="337"/>
    </location>
</feature>
<dbReference type="PANTHER" id="PTHR34682:SF1">
    <property type="entry name" value="PROTEIN METABOLIC NETWORK MODULATOR 1"/>
    <property type="match status" value="1"/>
</dbReference>
<accession>A0A7J7C2S2</accession>
<organism evidence="2 3">
    <name type="scientific">Tripterygium wilfordii</name>
    <name type="common">Thunder God vine</name>
    <dbReference type="NCBI Taxonomy" id="458696"/>
    <lineage>
        <taxon>Eukaryota</taxon>
        <taxon>Viridiplantae</taxon>
        <taxon>Streptophyta</taxon>
        <taxon>Embryophyta</taxon>
        <taxon>Tracheophyta</taxon>
        <taxon>Spermatophyta</taxon>
        <taxon>Magnoliopsida</taxon>
        <taxon>eudicotyledons</taxon>
        <taxon>Gunneridae</taxon>
        <taxon>Pentapetalae</taxon>
        <taxon>rosids</taxon>
        <taxon>fabids</taxon>
        <taxon>Celastrales</taxon>
        <taxon>Celastraceae</taxon>
        <taxon>Tripterygium</taxon>
    </lineage>
</organism>
<evidence type="ECO:0000313" key="3">
    <source>
        <dbReference type="Proteomes" id="UP000593562"/>
    </source>
</evidence>
<evidence type="ECO:0000256" key="1">
    <source>
        <dbReference type="SAM" id="MobiDB-lite"/>
    </source>
</evidence>
<feature type="compositionally biased region" description="Polar residues" evidence="1">
    <location>
        <begin position="38"/>
        <end position="52"/>
    </location>
</feature>
<proteinExistence type="predicted"/>
<dbReference type="FunCoup" id="A0A7J7C2S2">
    <property type="interactions" value="27"/>
</dbReference>
<name>A0A7J7C2S2_TRIWF</name>
<evidence type="ECO:0000313" key="2">
    <source>
        <dbReference type="EMBL" id="KAF5728401.1"/>
    </source>
</evidence>
<dbReference type="PANTHER" id="PTHR34682">
    <property type="entry name" value="AT HOOK MOTIF-CONTAINING PROTEIN"/>
    <property type="match status" value="1"/>
</dbReference>
<protein>
    <recommendedName>
        <fullName evidence="4">AT hook motif-containing protein</fullName>
    </recommendedName>
</protein>
<dbReference type="InterPro" id="IPR045881">
    <property type="entry name" value="MNM1-like"/>
</dbReference>
<keyword evidence="3" id="KW-1185">Reference proteome</keyword>
<gene>
    <name evidence="2" type="ORF">HS088_TW21G00548</name>
</gene>
<feature type="compositionally biased region" description="Basic residues" evidence="1">
    <location>
        <begin position="19"/>
        <end position="28"/>
    </location>
</feature>
<dbReference type="AlphaFoldDB" id="A0A7J7C2S2"/>
<dbReference type="EMBL" id="JAAARO010000021">
    <property type="protein sequence ID" value="KAF5728401.1"/>
    <property type="molecule type" value="Genomic_DNA"/>
</dbReference>
<dbReference type="Proteomes" id="UP000593562">
    <property type="component" value="Unassembled WGS sequence"/>
</dbReference>
<evidence type="ECO:0008006" key="4">
    <source>
        <dbReference type="Google" id="ProtNLM"/>
    </source>
</evidence>
<sequence length="404" mass="43778">MSQPNEGNNVNALVEVPAKRKRGRPRKYPRQDPDNEDNASGQRGQSSNQGENSRAPRGFDGVHGGHPHQTNTVSNANFPMVGQEVHGAVEGVFDGGFLIGIRVENSATIFRGAVFIPGCYVPVSRENDVAPNLPMIRRNHVSSPALHSVCNPFSRKRSGAANQNSANLVAAEGSQVHSVPQIGPRLIPKTVPVVLQPAKIANGVPLTNKTSPMETQPAHLSAKAKQVLEADYPSNEATLCNQPPIAEGLHGSEAESMKPAGMPFEELLTEVLKRVEAPSHSEEKSSNSASNLFVEGSGHYVEDQGDHKIEPLQIEPLQAVPPSQNHSAVSTEPSQEGRSGKFNELLKVIQEQTREHELRTEKASTSRPKLNVVIYSHATAWLKSCAIRCNYTVLLILFLKMGKP</sequence>
<comment type="caution">
    <text evidence="2">The sequence shown here is derived from an EMBL/GenBank/DDBJ whole genome shotgun (WGS) entry which is preliminary data.</text>
</comment>
<dbReference type="OrthoDB" id="1910926at2759"/>
<feature type="region of interest" description="Disordered" evidence="1">
    <location>
        <begin position="321"/>
        <end position="341"/>
    </location>
</feature>
<reference evidence="2 3" key="1">
    <citation type="journal article" date="2020" name="Nat. Commun.">
        <title>Genome of Tripterygium wilfordii and identification of cytochrome P450 involved in triptolide biosynthesis.</title>
        <authorList>
            <person name="Tu L."/>
            <person name="Su P."/>
            <person name="Zhang Z."/>
            <person name="Gao L."/>
            <person name="Wang J."/>
            <person name="Hu T."/>
            <person name="Zhou J."/>
            <person name="Zhang Y."/>
            <person name="Zhao Y."/>
            <person name="Liu Y."/>
            <person name="Song Y."/>
            <person name="Tong Y."/>
            <person name="Lu Y."/>
            <person name="Yang J."/>
            <person name="Xu C."/>
            <person name="Jia M."/>
            <person name="Peters R.J."/>
            <person name="Huang L."/>
            <person name="Gao W."/>
        </authorList>
    </citation>
    <scope>NUCLEOTIDE SEQUENCE [LARGE SCALE GENOMIC DNA]</scope>
    <source>
        <strain evidence="3">cv. XIE 37</strain>
        <tissue evidence="2">Leaf</tissue>
    </source>
</reference>
<dbReference type="InParanoid" id="A0A7J7C2S2"/>